<dbReference type="Proteomes" id="UP000516105">
    <property type="component" value="Chromosome"/>
</dbReference>
<name>A0ABX6T4V0_9SPHN</name>
<dbReference type="SUPFAM" id="SSF48452">
    <property type="entry name" value="TPR-like"/>
    <property type="match status" value="1"/>
</dbReference>
<sequence>MTVTSGLAITAVVARDEARQQRNEAQLQRTQADGLVEFMLTDLRKKLEPVGRLDVMDTVGRRALAYYSRQDPTKLDPDALGRRARALQLVAEIRNLRGDSEGALAAFRQAAGTTRELLARDPNNGQRIFDHAQSVFWVGYIAWQRGDLKTGRQAFTEYLTQAQKLVKLDPGNDSWAAEIGYASQNLGIVELDDDRASQALREFDLTERVWAKIAERSADKREPTYFRAQAIAWKADARRELLDLSGALEERRREIQVYREMLIADGNDSKAKEGLAVAQYRLAQLQLETGSSRQAAATAGQSFETIRKLQTQDASNRLWQEIAIKAANIRTEALIIAREWAEARQANRWALDNATKLVRLDSTVTNWRTDCLLPARWMQIAISSGAKDQPAVRQQIAQFDRNFSWDPAGKASEEERFAWVMVDVLEGVHWRSAGENSKARESFARAASRLPTDHLNDPRLLAVASYLNRNQGIAGLPQVAPATASRVRYDVGALLNS</sequence>
<dbReference type="RefSeq" id="WP_187707795.1">
    <property type="nucleotide sequence ID" value="NZ_CP060782.1"/>
</dbReference>
<protein>
    <recommendedName>
        <fullName evidence="3">Tetratricopeptide repeat protein</fullName>
    </recommendedName>
</protein>
<keyword evidence="2" id="KW-1185">Reference proteome</keyword>
<evidence type="ECO:0000313" key="1">
    <source>
        <dbReference type="EMBL" id="QNP44837.1"/>
    </source>
</evidence>
<gene>
    <name evidence="1" type="ORF">H9L14_08705</name>
</gene>
<reference evidence="1 2" key="1">
    <citation type="submission" date="2020-08" db="EMBL/GenBank/DDBJ databases">
        <title>Genome sequence of Sphingomonas sediminicola KACC 15039T.</title>
        <authorList>
            <person name="Hyun D.-W."/>
            <person name="Bae J.-W."/>
        </authorList>
    </citation>
    <scope>NUCLEOTIDE SEQUENCE [LARGE SCALE GENOMIC DNA]</scope>
    <source>
        <strain evidence="1 2">KACC 15039</strain>
    </source>
</reference>
<proteinExistence type="predicted"/>
<evidence type="ECO:0008006" key="3">
    <source>
        <dbReference type="Google" id="ProtNLM"/>
    </source>
</evidence>
<dbReference type="Gene3D" id="1.25.40.10">
    <property type="entry name" value="Tetratricopeptide repeat domain"/>
    <property type="match status" value="1"/>
</dbReference>
<evidence type="ECO:0000313" key="2">
    <source>
        <dbReference type="Proteomes" id="UP000516105"/>
    </source>
</evidence>
<accession>A0ABX6T4V0</accession>
<dbReference type="EMBL" id="CP060782">
    <property type="protein sequence ID" value="QNP44837.1"/>
    <property type="molecule type" value="Genomic_DNA"/>
</dbReference>
<organism evidence="1 2">
    <name type="scientific">Sphingomonas sediminicola</name>
    <dbReference type="NCBI Taxonomy" id="386874"/>
    <lineage>
        <taxon>Bacteria</taxon>
        <taxon>Pseudomonadati</taxon>
        <taxon>Pseudomonadota</taxon>
        <taxon>Alphaproteobacteria</taxon>
        <taxon>Sphingomonadales</taxon>
        <taxon>Sphingomonadaceae</taxon>
        <taxon>Sphingomonas</taxon>
    </lineage>
</organism>
<dbReference type="InterPro" id="IPR011990">
    <property type="entry name" value="TPR-like_helical_dom_sf"/>
</dbReference>